<protein>
    <submittedName>
        <fullName evidence="1">Uncharacterized protein</fullName>
    </submittedName>
</protein>
<sequence length="98" mass="11210">MGVLLAFYVDGLGQQHRIKKQKALALKNIIEELTNNRKQLEEPSDNIRILYLLDTLTQLNKGKDLNVIMGEPEKIHAFIDPHPHIHITDSTIQLDIFA</sequence>
<dbReference type="EMBL" id="BQKE01000001">
    <property type="protein sequence ID" value="GJM60983.1"/>
    <property type="molecule type" value="Genomic_DNA"/>
</dbReference>
<keyword evidence="2" id="KW-1185">Reference proteome</keyword>
<comment type="caution">
    <text evidence="1">The sequence shown here is derived from an EMBL/GenBank/DDBJ whole genome shotgun (WGS) entry which is preliminary data.</text>
</comment>
<reference evidence="1 2" key="1">
    <citation type="submission" date="2021-12" db="EMBL/GenBank/DDBJ databases">
        <title>Genome sequencing of bacteria with rrn-lacking chromosome and rrn-plasmid.</title>
        <authorList>
            <person name="Anda M."/>
            <person name="Iwasaki W."/>
        </authorList>
    </citation>
    <scope>NUCLEOTIDE SEQUENCE [LARGE SCALE GENOMIC DNA]</scope>
    <source>
        <strain evidence="1 2">NBRC 15940</strain>
    </source>
</reference>
<evidence type="ECO:0000313" key="2">
    <source>
        <dbReference type="Proteomes" id="UP001310022"/>
    </source>
</evidence>
<accession>A0AAN4VWH0</accession>
<dbReference type="Proteomes" id="UP001310022">
    <property type="component" value="Unassembled WGS sequence"/>
</dbReference>
<organism evidence="1 2">
    <name type="scientific">Persicobacter diffluens</name>
    <dbReference type="NCBI Taxonomy" id="981"/>
    <lineage>
        <taxon>Bacteria</taxon>
        <taxon>Pseudomonadati</taxon>
        <taxon>Bacteroidota</taxon>
        <taxon>Cytophagia</taxon>
        <taxon>Cytophagales</taxon>
        <taxon>Persicobacteraceae</taxon>
        <taxon>Persicobacter</taxon>
    </lineage>
</organism>
<dbReference type="AlphaFoldDB" id="A0AAN4VWH0"/>
<evidence type="ECO:0000313" key="1">
    <source>
        <dbReference type="EMBL" id="GJM60983.1"/>
    </source>
</evidence>
<proteinExistence type="predicted"/>
<gene>
    <name evidence="1" type="ORF">PEDI_15350</name>
</gene>
<name>A0AAN4VWH0_9BACT</name>